<protein>
    <submittedName>
        <fullName evidence="10">EAL domain-containing protein</fullName>
    </submittedName>
</protein>
<comment type="subcellular location">
    <subcellularLocation>
        <location evidence="1">Membrane</location>
    </subcellularLocation>
</comment>
<dbReference type="SMART" id="SM00091">
    <property type="entry name" value="PAS"/>
    <property type="match status" value="1"/>
</dbReference>
<dbReference type="InterPro" id="IPR000014">
    <property type="entry name" value="PAS"/>
</dbReference>
<dbReference type="SUPFAM" id="SSF55073">
    <property type="entry name" value="Nucleotide cyclase"/>
    <property type="match status" value="1"/>
</dbReference>
<dbReference type="InterPro" id="IPR035965">
    <property type="entry name" value="PAS-like_dom_sf"/>
</dbReference>
<dbReference type="PANTHER" id="PTHR44757">
    <property type="entry name" value="DIGUANYLATE CYCLASE DGCP"/>
    <property type="match status" value="1"/>
</dbReference>
<dbReference type="Gene3D" id="3.30.450.20">
    <property type="entry name" value="PAS domain"/>
    <property type="match status" value="1"/>
</dbReference>
<dbReference type="CDD" id="cd01949">
    <property type="entry name" value="GGDEF"/>
    <property type="match status" value="1"/>
</dbReference>
<evidence type="ECO:0000256" key="2">
    <source>
        <dbReference type="ARBA" id="ARBA00022692"/>
    </source>
</evidence>
<dbReference type="SMART" id="SM01079">
    <property type="entry name" value="CHASE"/>
    <property type="match status" value="1"/>
</dbReference>
<dbReference type="NCBIfam" id="TIGR00229">
    <property type="entry name" value="sensory_box"/>
    <property type="match status" value="1"/>
</dbReference>
<dbReference type="EMBL" id="JADOEL010000017">
    <property type="protein sequence ID" value="MBF8179296.1"/>
    <property type="molecule type" value="Genomic_DNA"/>
</dbReference>
<dbReference type="Proteomes" id="UP000657372">
    <property type="component" value="Unassembled WGS sequence"/>
</dbReference>
<dbReference type="Gene3D" id="3.20.20.450">
    <property type="entry name" value="EAL domain"/>
    <property type="match status" value="1"/>
</dbReference>
<evidence type="ECO:0000256" key="1">
    <source>
        <dbReference type="ARBA" id="ARBA00004370"/>
    </source>
</evidence>
<dbReference type="CDD" id="cd00130">
    <property type="entry name" value="PAS"/>
    <property type="match status" value="1"/>
</dbReference>
<evidence type="ECO:0000313" key="10">
    <source>
        <dbReference type="EMBL" id="MBF8179296.1"/>
    </source>
</evidence>
<dbReference type="PROSITE" id="PS50887">
    <property type="entry name" value="GGDEF"/>
    <property type="match status" value="1"/>
</dbReference>
<dbReference type="InterPro" id="IPR052155">
    <property type="entry name" value="Biofilm_reg_signaling"/>
</dbReference>
<dbReference type="InterPro" id="IPR001610">
    <property type="entry name" value="PAC"/>
</dbReference>
<dbReference type="Pfam" id="PF03924">
    <property type="entry name" value="CHASE"/>
    <property type="match status" value="1"/>
</dbReference>
<evidence type="ECO:0000256" key="3">
    <source>
        <dbReference type="ARBA" id="ARBA00022989"/>
    </source>
</evidence>
<keyword evidence="4" id="KW-0472">Membrane</keyword>
<dbReference type="PROSITE" id="PS50112">
    <property type="entry name" value="PAS"/>
    <property type="match status" value="1"/>
</dbReference>
<keyword evidence="3" id="KW-1133">Transmembrane helix</keyword>
<reference evidence="10 11" key="1">
    <citation type="submission" date="2020-11" db="EMBL/GenBank/DDBJ databases">
        <title>WGS of Herminiimonas contaminans strain Marseille-Q4544 isolated from planarians Schmidtea mediterranea.</title>
        <authorList>
            <person name="Kangale L."/>
        </authorList>
    </citation>
    <scope>NUCLEOTIDE SEQUENCE [LARGE SCALE GENOMIC DNA]</scope>
    <source>
        <strain evidence="10 11">Marseille-Q4544</strain>
    </source>
</reference>
<accession>A0ABS0EWS9</accession>
<feature type="domain" description="PAC" evidence="6">
    <location>
        <begin position="463"/>
        <end position="517"/>
    </location>
</feature>
<dbReference type="InterPro" id="IPR029787">
    <property type="entry name" value="Nucleotide_cyclase"/>
</dbReference>
<feature type="domain" description="PAS" evidence="5">
    <location>
        <begin position="389"/>
        <end position="438"/>
    </location>
</feature>
<feature type="domain" description="EAL" evidence="8">
    <location>
        <begin position="691"/>
        <end position="945"/>
    </location>
</feature>
<feature type="domain" description="GGDEF" evidence="9">
    <location>
        <begin position="549"/>
        <end position="682"/>
    </location>
</feature>
<dbReference type="Pfam" id="PF00563">
    <property type="entry name" value="EAL"/>
    <property type="match status" value="1"/>
</dbReference>
<dbReference type="PROSITE" id="PS50883">
    <property type="entry name" value="EAL"/>
    <property type="match status" value="1"/>
</dbReference>
<dbReference type="Gene3D" id="3.30.450.350">
    <property type="entry name" value="CHASE domain"/>
    <property type="match status" value="1"/>
</dbReference>
<gene>
    <name evidence="10" type="ORF">IXC47_16560</name>
</gene>
<keyword evidence="2" id="KW-0812">Transmembrane</keyword>
<evidence type="ECO:0000259" key="8">
    <source>
        <dbReference type="PROSITE" id="PS50883"/>
    </source>
</evidence>
<dbReference type="SMART" id="SM00267">
    <property type="entry name" value="GGDEF"/>
    <property type="match status" value="1"/>
</dbReference>
<dbReference type="SMART" id="SM00086">
    <property type="entry name" value="PAC"/>
    <property type="match status" value="1"/>
</dbReference>
<dbReference type="InterPro" id="IPR043128">
    <property type="entry name" value="Rev_trsase/Diguanyl_cyclase"/>
</dbReference>
<dbReference type="PROSITE" id="PS50113">
    <property type="entry name" value="PAC"/>
    <property type="match status" value="1"/>
</dbReference>
<dbReference type="InterPro" id="IPR035919">
    <property type="entry name" value="EAL_sf"/>
</dbReference>
<dbReference type="NCBIfam" id="TIGR00254">
    <property type="entry name" value="GGDEF"/>
    <property type="match status" value="1"/>
</dbReference>
<comment type="caution">
    <text evidence="10">The sequence shown here is derived from an EMBL/GenBank/DDBJ whole genome shotgun (WGS) entry which is preliminary data.</text>
</comment>
<dbReference type="PANTHER" id="PTHR44757:SF2">
    <property type="entry name" value="BIOFILM ARCHITECTURE MAINTENANCE PROTEIN MBAA"/>
    <property type="match status" value="1"/>
</dbReference>
<name>A0ABS0EWS9_9BURK</name>
<dbReference type="CDD" id="cd01948">
    <property type="entry name" value="EAL"/>
    <property type="match status" value="1"/>
</dbReference>
<dbReference type="InterPro" id="IPR006189">
    <property type="entry name" value="CHASE_dom"/>
</dbReference>
<evidence type="ECO:0000313" key="11">
    <source>
        <dbReference type="Proteomes" id="UP000657372"/>
    </source>
</evidence>
<dbReference type="SUPFAM" id="SSF55785">
    <property type="entry name" value="PYP-like sensor domain (PAS domain)"/>
    <property type="match status" value="1"/>
</dbReference>
<proteinExistence type="predicted"/>
<feature type="domain" description="CHASE" evidence="7">
    <location>
        <begin position="74"/>
        <end position="243"/>
    </location>
</feature>
<evidence type="ECO:0000256" key="4">
    <source>
        <dbReference type="ARBA" id="ARBA00023136"/>
    </source>
</evidence>
<evidence type="ECO:0000259" key="6">
    <source>
        <dbReference type="PROSITE" id="PS50113"/>
    </source>
</evidence>
<evidence type="ECO:0000259" key="9">
    <source>
        <dbReference type="PROSITE" id="PS50887"/>
    </source>
</evidence>
<dbReference type="InterPro" id="IPR000700">
    <property type="entry name" value="PAS-assoc_C"/>
</dbReference>
<dbReference type="SUPFAM" id="SSF141868">
    <property type="entry name" value="EAL domain-like"/>
    <property type="match status" value="1"/>
</dbReference>
<dbReference type="RefSeq" id="WP_195876377.1">
    <property type="nucleotide sequence ID" value="NZ_JADOEL010000017.1"/>
</dbReference>
<dbReference type="Gene3D" id="3.30.70.270">
    <property type="match status" value="1"/>
</dbReference>
<dbReference type="PROSITE" id="PS50839">
    <property type="entry name" value="CHASE"/>
    <property type="match status" value="1"/>
</dbReference>
<dbReference type="InterPro" id="IPR001633">
    <property type="entry name" value="EAL_dom"/>
</dbReference>
<dbReference type="Pfam" id="PF13426">
    <property type="entry name" value="PAS_9"/>
    <property type="match status" value="1"/>
</dbReference>
<evidence type="ECO:0000259" key="7">
    <source>
        <dbReference type="PROSITE" id="PS50839"/>
    </source>
</evidence>
<organism evidence="10 11">
    <name type="scientific">Herminiimonas contaminans</name>
    <dbReference type="NCBI Taxonomy" id="1111140"/>
    <lineage>
        <taxon>Bacteria</taxon>
        <taxon>Pseudomonadati</taxon>
        <taxon>Pseudomonadota</taxon>
        <taxon>Betaproteobacteria</taxon>
        <taxon>Burkholderiales</taxon>
        <taxon>Oxalobacteraceae</taxon>
        <taxon>Herminiimonas</taxon>
    </lineage>
</organism>
<sequence length="956" mass="106716">MRHRAAFSVSFSALLTLAIGLLISALLFASVRRLEHDKVDIDFQQQAKVRVAAVQDGLDSSMRVLTDINQLFKTFGIVSREEFKTFAQPLLARNPYIQGFAYHRYLSHQERAAYEAEMAKLIPNFTITEMVDGRAVTAPERPRYRVVDYIVPMAGNEAALGFDADSYHFQTAAMQRAVDTGQPSATGLLHLIQERGAQRGFIVLMPVYKEGAVLSDIASRRAAVIGDTAAVFRSNDLISRALEANDLLLTSHVDMAVDVSVYASAEHSEDSLVFGKGVEPTLHHGAFGLPAWLFYDQPETYQHAFDVAGKTWSMVVSTPPILFLKNSSSALWAFLVGLLLSVVSAIYLQLIVDRSRRIQLLVDDRTAQLRTVNDDLIADIAARKHAEHELQLRDRAIEASANAIIIARATAPDYPLEYVNPAFTRITGYSPEEALGRNIGFLWGKDWEQPGIEELRSIALEKREGHAVLRNYRKDGALFWSDLYIAPVKDDTGEVSHFVVALYDITATKRYESELEFQTNRDALTGLANRSLLRDRLSQVISYAHRYNHPIWIAFVDLDRFKFVNDTLGHQAGDILLKAIAERLQGAVRDTDTVSRMGGDEFVLILPERADAGLSTGIVQRIMDGIAKPLTIEGHEFFISSSIGVAVYPNDGVTPEELIKHADIAMYRAKETGRNNFQFYTSAMNERALERLRLEGDLRNALERGEFVLHYQPQLDLHNGKIVGVEALIRWQHPELGMIPPVRFIGLAEETGLIVPIGAWVICEACRQNKLWQERGLGSLRMSVNLSARQFAQQDLLESIAQALAETQLPPQCLEIELTESLVMADVDHAIGILRELKALGVQLSIDDFGTGYSSLSYLKRFPIDVLKIDRSFVNDITTDPDDAAIVASIISLAHSLRLTVIAEGVETEEQLAYLQQHGCDQIQGYFFSRPITADALEVMLRDDRRLQVDTRGSLI</sequence>
<keyword evidence="11" id="KW-1185">Reference proteome</keyword>
<dbReference type="InterPro" id="IPR000160">
    <property type="entry name" value="GGDEF_dom"/>
</dbReference>
<dbReference type="SMART" id="SM00052">
    <property type="entry name" value="EAL"/>
    <property type="match status" value="1"/>
</dbReference>
<evidence type="ECO:0000259" key="5">
    <source>
        <dbReference type="PROSITE" id="PS50112"/>
    </source>
</evidence>
<dbReference type="Pfam" id="PF00990">
    <property type="entry name" value="GGDEF"/>
    <property type="match status" value="1"/>
</dbReference>
<dbReference type="InterPro" id="IPR042240">
    <property type="entry name" value="CHASE_sf"/>
</dbReference>